<protein>
    <submittedName>
        <fullName evidence="2">Uncharacterized protein</fullName>
    </submittedName>
</protein>
<feature type="region of interest" description="Disordered" evidence="1">
    <location>
        <begin position="15"/>
        <end position="41"/>
    </location>
</feature>
<keyword evidence="3" id="KW-1185">Reference proteome</keyword>
<dbReference type="Proteomes" id="UP000199643">
    <property type="component" value="Unassembled WGS sequence"/>
</dbReference>
<organism evidence="2 3">
    <name type="scientific">Pedobacter terrae</name>
    <dbReference type="NCBI Taxonomy" id="405671"/>
    <lineage>
        <taxon>Bacteria</taxon>
        <taxon>Pseudomonadati</taxon>
        <taxon>Bacteroidota</taxon>
        <taxon>Sphingobacteriia</taxon>
        <taxon>Sphingobacteriales</taxon>
        <taxon>Sphingobacteriaceae</taxon>
        <taxon>Pedobacter</taxon>
    </lineage>
</organism>
<dbReference type="EMBL" id="FNCH01000002">
    <property type="protein sequence ID" value="SDF94799.1"/>
    <property type="molecule type" value="Genomic_DNA"/>
</dbReference>
<reference evidence="3" key="1">
    <citation type="submission" date="2016-10" db="EMBL/GenBank/DDBJ databases">
        <authorList>
            <person name="Varghese N."/>
            <person name="Submissions S."/>
        </authorList>
    </citation>
    <scope>NUCLEOTIDE SEQUENCE [LARGE SCALE GENOMIC DNA]</scope>
    <source>
        <strain evidence="3">DSM 17933</strain>
    </source>
</reference>
<evidence type="ECO:0000256" key="1">
    <source>
        <dbReference type="SAM" id="MobiDB-lite"/>
    </source>
</evidence>
<sequence>MNEIKTLADELRETIKKDGNSKPVTQPKALSTEKERPSAKNAIPIDPSVEKLFDNMLSYELTGKEKLLIRLDDRTVFLLKQLKIAKSIDMNKLIAYSLQYFLHQHPELIQYIKENIKTIEL</sequence>
<dbReference type="STRING" id="405671.SAMN05421827_102217"/>
<dbReference type="RefSeq" id="WP_090497130.1">
    <property type="nucleotide sequence ID" value="NZ_FNCH01000002.1"/>
</dbReference>
<dbReference type="AlphaFoldDB" id="A0A1G7QA54"/>
<dbReference type="OrthoDB" id="709892at2"/>
<accession>A0A1G7QA54</accession>
<evidence type="ECO:0000313" key="3">
    <source>
        <dbReference type="Proteomes" id="UP000199643"/>
    </source>
</evidence>
<evidence type="ECO:0000313" key="2">
    <source>
        <dbReference type="EMBL" id="SDF94799.1"/>
    </source>
</evidence>
<gene>
    <name evidence="2" type="ORF">SAMN05421827_102217</name>
</gene>
<name>A0A1G7QA54_9SPHI</name>
<proteinExistence type="predicted"/>